<dbReference type="OrthoDB" id="9815245at2"/>
<organism evidence="3 4">
    <name type="scientific">Oryzomonas rubra</name>
    <dbReference type="NCBI Taxonomy" id="2509454"/>
    <lineage>
        <taxon>Bacteria</taxon>
        <taxon>Pseudomonadati</taxon>
        <taxon>Thermodesulfobacteriota</taxon>
        <taxon>Desulfuromonadia</taxon>
        <taxon>Geobacterales</taxon>
        <taxon>Geobacteraceae</taxon>
        <taxon>Oryzomonas</taxon>
    </lineage>
</organism>
<protein>
    <submittedName>
        <fullName evidence="3">M23 family metallopeptidase</fullName>
    </submittedName>
</protein>
<dbReference type="Gene3D" id="2.70.70.10">
    <property type="entry name" value="Glucose Permease (Domain IIA)"/>
    <property type="match status" value="1"/>
</dbReference>
<comment type="caution">
    <text evidence="3">The sequence shown here is derived from an EMBL/GenBank/DDBJ whole genome shotgun (WGS) entry which is preliminary data.</text>
</comment>
<proteinExistence type="predicted"/>
<dbReference type="EMBL" id="SRSD01000002">
    <property type="protein sequence ID" value="KAA0894280.1"/>
    <property type="molecule type" value="Genomic_DNA"/>
</dbReference>
<feature type="compositionally biased region" description="Low complexity" evidence="1">
    <location>
        <begin position="82"/>
        <end position="92"/>
    </location>
</feature>
<evidence type="ECO:0000259" key="2">
    <source>
        <dbReference type="Pfam" id="PF01551"/>
    </source>
</evidence>
<dbReference type="Proteomes" id="UP000324298">
    <property type="component" value="Unassembled WGS sequence"/>
</dbReference>
<evidence type="ECO:0000313" key="4">
    <source>
        <dbReference type="Proteomes" id="UP000324298"/>
    </source>
</evidence>
<evidence type="ECO:0000256" key="1">
    <source>
        <dbReference type="SAM" id="MobiDB-lite"/>
    </source>
</evidence>
<dbReference type="RefSeq" id="WP_149306437.1">
    <property type="nucleotide sequence ID" value="NZ_SRSD01000002.1"/>
</dbReference>
<keyword evidence="4" id="KW-1185">Reference proteome</keyword>
<dbReference type="InterPro" id="IPR011055">
    <property type="entry name" value="Dup_hybrid_motif"/>
</dbReference>
<name>A0A5A9XN46_9BACT</name>
<sequence>MKRADDIMNYGRWLPLLAAGCLLLGCADGPRQVKGAWPWEYGRQDGKYPSGDYATMSGTVANFGDAPRAMKPVSPETLLPVADSPAGATAASTPPPAVPMAGKPVSDKASGKAKREYDFMVNDAKVAQPSYLPQDAVRAAYDITAYNHGYAPVSVALGSDPGTWYNIATDKTLPLTAIVPPHTDQPLVHVTAITKNKACKFGYGYAWSIGDATARHLCPERYRFPFGGTIRAFAAVNDDPAAVTPYTRYAVLFHLPAATPVRAARQGRVVQIGANGKLDILHSDGTIATYSHLGGIGEGITVGKDVAAGAVIAMAGATDAKERAFIQLAVWRPEPRPRTEGMAPGYELVSFPMEFCGTDSKECKVITQSQWIGRGRVPEAKK</sequence>
<reference evidence="3 4" key="1">
    <citation type="submission" date="2019-04" db="EMBL/GenBank/DDBJ databases">
        <title>Geobacter ruber sp. nov., ferric-reducing bacteria isolated from paddy soil.</title>
        <authorList>
            <person name="Xu Z."/>
            <person name="Masuda Y."/>
            <person name="Itoh H."/>
            <person name="Senoo K."/>
        </authorList>
    </citation>
    <scope>NUCLEOTIDE SEQUENCE [LARGE SCALE GENOMIC DNA]</scope>
    <source>
        <strain evidence="3 4">Red88</strain>
    </source>
</reference>
<dbReference type="CDD" id="cd12797">
    <property type="entry name" value="M23_peptidase"/>
    <property type="match status" value="1"/>
</dbReference>
<accession>A0A5A9XN46</accession>
<dbReference type="InterPro" id="IPR016047">
    <property type="entry name" value="M23ase_b-sheet_dom"/>
</dbReference>
<feature type="region of interest" description="Disordered" evidence="1">
    <location>
        <begin position="82"/>
        <end position="107"/>
    </location>
</feature>
<dbReference type="PROSITE" id="PS51257">
    <property type="entry name" value="PROKAR_LIPOPROTEIN"/>
    <property type="match status" value="1"/>
</dbReference>
<feature type="domain" description="M23ase beta-sheet core" evidence="2">
    <location>
        <begin position="249"/>
        <end position="324"/>
    </location>
</feature>
<dbReference type="AlphaFoldDB" id="A0A5A9XN46"/>
<evidence type="ECO:0000313" key="3">
    <source>
        <dbReference type="EMBL" id="KAA0894280.1"/>
    </source>
</evidence>
<dbReference type="Pfam" id="PF01551">
    <property type="entry name" value="Peptidase_M23"/>
    <property type="match status" value="1"/>
</dbReference>
<dbReference type="SUPFAM" id="SSF51261">
    <property type="entry name" value="Duplicated hybrid motif"/>
    <property type="match status" value="1"/>
</dbReference>
<gene>
    <name evidence="3" type="ORF">ET418_04825</name>
</gene>